<dbReference type="Gene3D" id="3.30.565.10">
    <property type="entry name" value="Histidine kinase-like ATPase, C-terminal domain"/>
    <property type="match status" value="1"/>
</dbReference>
<keyword evidence="2" id="KW-0812">Transmembrane</keyword>
<organism evidence="3 4">
    <name type="scientific">Cryobacterium arcticum</name>
    <dbReference type="NCBI Taxonomy" id="670052"/>
    <lineage>
        <taxon>Bacteria</taxon>
        <taxon>Bacillati</taxon>
        <taxon>Actinomycetota</taxon>
        <taxon>Actinomycetes</taxon>
        <taxon>Micrococcales</taxon>
        <taxon>Microbacteriaceae</taxon>
        <taxon>Cryobacterium</taxon>
    </lineage>
</organism>
<feature type="transmembrane region" description="Helical" evidence="2">
    <location>
        <begin position="653"/>
        <end position="670"/>
    </location>
</feature>
<dbReference type="AlphaFoldDB" id="A0A1B1BFW4"/>
<dbReference type="RefSeq" id="WP_066592718.1">
    <property type="nucleotide sequence ID" value="NZ_CP016282.1"/>
</dbReference>
<dbReference type="EMBL" id="CP016282">
    <property type="protein sequence ID" value="ANP71447.1"/>
    <property type="molecule type" value="Genomic_DNA"/>
</dbReference>
<dbReference type="Proteomes" id="UP000092582">
    <property type="component" value="Chromosome 1"/>
</dbReference>
<accession>A0A1B1BFW4</accession>
<feature type="region of interest" description="Disordered" evidence="1">
    <location>
        <begin position="1"/>
        <end position="39"/>
    </location>
</feature>
<feature type="compositionally biased region" description="Low complexity" evidence="1">
    <location>
        <begin position="469"/>
        <end position="483"/>
    </location>
</feature>
<protein>
    <recommendedName>
        <fullName evidence="5">Histidine kinase/HSP90-like ATPase domain-containing protein</fullName>
    </recommendedName>
</protein>
<keyword evidence="2" id="KW-0472">Membrane</keyword>
<dbReference type="STRING" id="670052.PA27867_0476"/>
<feature type="region of interest" description="Disordered" evidence="1">
    <location>
        <begin position="454"/>
        <end position="504"/>
    </location>
</feature>
<reference evidence="3 4" key="1">
    <citation type="submission" date="2016-06" db="EMBL/GenBank/DDBJ databases">
        <title>Genome sequencing of Cryobacterium arcticum PAMC 27867.</title>
        <authorList>
            <person name="Lee J."/>
            <person name="Kim O.-S."/>
        </authorList>
    </citation>
    <scope>NUCLEOTIDE SEQUENCE [LARGE SCALE GENOMIC DNA]</scope>
    <source>
        <strain evidence="3 4">PAMC 27867</strain>
    </source>
</reference>
<name>A0A1B1BFW4_9MICO</name>
<proteinExistence type="predicted"/>
<gene>
    <name evidence="3" type="ORF">PA27867_0476</name>
</gene>
<feature type="transmembrane region" description="Helical" evidence="2">
    <location>
        <begin position="600"/>
        <end position="617"/>
    </location>
</feature>
<sequence length="837" mass="88154">MSAQDPLVESSALVEPVETKPPTSVEPPSLVEPVETKPTPPAETLVKPLTATANLIRLLCIAVACAAAIFGVLSIGTFTAQIWHPSPGLAVAAWAASFGLPVTLGVCSRWASVRALRLIVAAEVFCFIAITGFWLLVRPDPLPAGADIPWAITFTGVPCVAVAIFARGRTAWAFTILACTLSGLVRFNTSAEANPALIGLADGLYSLLLVSIFVALTLAARRAAARVDDATLLTRQAEAERAAKVARRQERLSIDALVHDSVISTLLMAGLGRTAPAVVAEHASKTLWQLDALRSPPVQPVVLVSDLLRRLTRLTRQIAPDAVVRVDNAGTPSGVAPVERTVPSDAVAAILGAVGEALRNSVASAGPGPRRSAVRAVHRTVTVLSTSAGFQVTVSDDGVGFEPARVPPERLGISESIVGRMQRVPNGVANVRSHPGRGTDIVIAWVPERSSAVVEPVETRDPTRPPRTPVVEPTPTLVEPVETSPRDRRTAERQPETPPPAAAKSYSLSRALDLSTPLPRLILALFVLVHGVLAIIAIVPGRPLAEMAAAYLAIVFAAISLMRPLREPFPRSQIAIVLGLCGVGAVLMFIYLPPHSGVPFAHWHLGAITLILVVLAARGQIRAAWIGYAVLALSAVAWAVATGQSVGAGIELVVRHAGTLLAGTLFVVGLDRTEATLRVLTHDDIARARCDATTVAALDEREAELRRVNLLARPTLQMLAAPHVLTAPERAQCLLVEARLRDAIRGRALFVPQVTEAVTAARQRGVDVTVLDDSGDTPPDGLAALAHTVAEVLGTVQHGRVTVRVLPAGRPEIATLVIESGAQRILTVGPDGAVRTP</sequence>
<feature type="transmembrane region" description="Helical" evidence="2">
    <location>
        <begin position="518"/>
        <end position="538"/>
    </location>
</feature>
<dbReference type="KEGG" id="cart:PA27867_0476"/>
<dbReference type="OrthoDB" id="4881511at2"/>
<evidence type="ECO:0000313" key="3">
    <source>
        <dbReference type="EMBL" id="ANP71447.1"/>
    </source>
</evidence>
<feature type="transmembrane region" description="Helical" evidence="2">
    <location>
        <begin position="115"/>
        <end position="136"/>
    </location>
</feature>
<dbReference type="SUPFAM" id="SSF55874">
    <property type="entry name" value="ATPase domain of HSP90 chaperone/DNA topoisomerase II/histidine kinase"/>
    <property type="match status" value="1"/>
</dbReference>
<feature type="compositionally biased region" description="Basic and acidic residues" evidence="1">
    <location>
        <begin position="484"/>
        <end position="495"/>
    </location>
</feature>
<evidence type="ECO:0000313" key="4">
    <source>
        <dbReference type="Proteomes" id="UP000092582"/>
    </source>
</evidence>
<evidence type="ECO:0000256" key="1">
    <source>
        <dbReference type="SAM" id="MobiDB-lite"/>
    </source>
</evidence>
<feature type="transmembrane region" description="Helical" evidence="2">
    <location>
        <begin position="89"/>
        <end position="108"/>
    </location>
</feature>
<feature type="transmembrane region" description="Helical" evidence="2">
    <location>
        <begin position="195"/>
        <end position="216"/>
    </location>
</feature>
<feature type="transmembrane region" description="Helical" evidence="2">
    <location>
        <begin position="574"/>
        <end position="594"/>
    </location>
</feature>
<dbReference type="InterPro" id="IPR036890">
    <property type="entry name" value="HATPase_C_sf"/>
</dbReference>
<feature type="transmembrane region" description="Helical" evidence="2">
    <location>
        <begin position="544"/>
        <end position="562"/>
    </location>
</feature>
<feature type="transmembrane region" description="Helical" evidence="2">
    <location>
        <begin position="55"/>
        <end position="83"/>
    </location>
</feature>
<keyword evidence="2" id="KW-1133">Transmembrane helix</keyword>
<feature type="transmembrane region" description="Helical" evidence="2">
    <location>
        <begin position="171"/>
        <end position="189"/>
    </location>
</feature>
<evidence type="ECO:0000256" key="2">
    <source>
        <dbReference type="SAM" id="Phobius"/>
    </source>
</evidence>
<evidence type="ECO:0008006" key="5">
    <source>
        <dbReference type="Google" id="ProtNLM"/>
    </source>
</evidence>
<feature type="transmembrane region" description="Helical" evidence="2">
    <location>
        <begin position="148"/>
        <end position="166"/>
    </location>
</feature>
<feature type="transmembrane region" description="Helical" evidence="2">
    <location>
        <begin position="624"/>
        <end position="641"/>
    </location>
</feature>
<keyword evidence="4" id="KW-1185">Reference proteome</keyword>